<evidence type="ECO:0000313" key="3">
    <source>
        <dbReference type="Proteomes" id="UP000193083"/>
    </source>
</evidence>
<dbReference type="Proteomes" id="UP000193083">
    <property type="component" value="Unassembled WGS sequence"/>
</dbReference>
<keyword evidence="1" id="KW-0472">Membrane</keyword>
<keyword evidence="1" id="KW-0812">Transmembrane</keyword>
<dbReference type="EMBL" id="FXBL01000004">
    <property type="protein sequence ID" value="SMH45502.1"/>
    <property type="molecule type" value="Genomic_DNA"/>
</dbReference>
<organism evidence="2 3">
    <name type="scientific">Mesorhizobium australicum</name>
    <dbReference type="NCBI Taxonomy" id="536018"/>
    <lineage>
        <taxon>Bacteria</taxon>
        <taxon>Pseudomonadati</taxon>
        <taxon>Pseudomonadota</taxon>
        <taxon>Alphaproteobacteria</taxon>
        <taxon>Hyphomicrobiales</taxon>
        <taxon>Phyllobacteriaceae</taxon>
        <taxon>Mesorhizobium</taxon>
    </lineage>
</organism>
<keyword evidence="1" id="KW-1133">Transmembrane helix</keyword>
<proteinExistence type="predicted"/>
<evidence type="ECO:0000256" key="1">
    <source>
        <dbReference type="SAM" id="Phobius"/>
    </source>
</evidence>
<dbReference type="AlphaFoldDB" id="A0A1X7P3S9"/>
<dbReference type="OrthoDB" id="8101352at2"/>
<feature type="transmembrane region" description="Helical" evidence="1">
    <location>
        <begin position="90"/>
        <end position="111"/>
    </location>
</feature>
<evidence type="ECO:0000313" key="2">
    <source>
        <dbReference type="EMBL" id="SMH45502.1"/>
    </source>
</evidence>
<accession>A0A1X7P3S9</accession>
<keyword evidence="3" id="KW-1185">Reference proteome</keyword>
<sequence>MRPLLTYLVPVYWMAAFALMAAQAVSHPVGLDLFPGGGVAPTVLEAGKAINHGVSTAFSIAFGLVATLFLWTLLTAVLASEDYPGGYDEVASIAFGGAVLMVTVALVVTALRGEGGVQGAGAFQLAALMASYVAVIAERRAFAAPKASEADTLRATARRMALGAAHSSMLTRLVGRNAPQGGAD</sequence>
<gene>
    <name evidence="2" type="ORF">SAMN02982922_3225</name>
</gene>
<dbReference type="RefSeq" id="WP_085465077.1">
    <property type="nucleotide sequence ID" value="NZ_FXBL01000004.1"/>
</dbReference>
<feature type="transmembrane region" description="Helical" evidence="1">
    <location>
        <begin position="117"/>
        <end position="137"/>
    </location>
</feature>
<feature type="transmembrane region" description="Helical" evidence="1">
    <location>
        <begin position="50"/>
        <end position="78"/>
    </location>
</feature>
<name>A0A1X7P3S9_9HYPH</name>
<reference evidence="2 3" key="1">
    <citation type="submission" date="2017-04" db="EMBL/GenBank/DDBJ databases">
        <authorList>
            <person name="Afonso C.L."/>
            <person name="Miller P.J."/>
            <person name="Scott M.A."/>
            <person name="Spackman E."/>
            <person name="Goraichik I."/>
            <person name="Dimitrov K.M."/>
            <person name="Suarez D.L."/>
            <person name="Swayne D.E."/>
        </authorList>
    </citation>
    <scope>NUCLEOTIDE SEQUENCE [LARGE SCALE GENOMIC DNA]</scope>
    <source>
        <strain evidence="2 3">B5P</strain>
    </source>
</reference>
<protein>
    <submittedName>
        <fullName evidence="2">Uncharacterized protein</fullName>
    </submittedName>
</protein>